<sequence length="776" mass="87186">MYILLLEDNSTDADLTKRELISTIPNCTIDIAPTIKIGKEFIQKGNLYDIALLDMQLPDGIGLDLLTEIRQQELKTAIIMLTGSGNEEVAATALKMGANDYIVKKQDYISQLPSIIEFAISNFNQNLIEKTKTINVLYVEHNIHDIDLTKRHMHQYAPNLLINAVSTAEEALDKLNANKKFDVILMDYRLIGTNSMELIKIIRQKLKLITPIILVTGQGNEELVVQSLKLGASEYLTKSDSYLFRLPSLIISTVQKIELKKKQQALIDSEEKYRTLIENQGEGICIIDTNNIFVFTNPSAEKIFNVDSGKLIGQNLNSFIISKNNKSPFNNSAIDQLLCKKTTCEIEIKNNANQILTLLVTTTLQVNKSGESTGYFCIFRDITLRKNAEKELIIAKERAEESDRLKSAFLANMSHEIRTPMNGILGFIDLLNESNLDKEQIDSYSKIINKSGNRLLNTINNIIDISKIESGQISTTLSKTYLNTELDELFSFHFPDAKSNGITLYINPTLLEEEIIIYTDAHKLHGILTNLIKNAIKYTESGSIHFGYSIKNNFIEFFVKDTGIGIPENRIHAVFNRFEQADIEDSKALQGSGLGLTITKAYVEMLGGEIFVTSKEGEGSTFTFTLPLNTIEEENSEKTITPQPSNEFNFTNLNLLIVDDDDISSKLLETILEGCFKKIIILNNGQDAIDYCKNHSEIDLILMDIKMPVISGIDATREIRKFNKDVIIIAQTAYVLMGDKEKTIEAGCNDNISKPINKKLLLEIINSHTTKKHTLI</sequence>
<feature type="domain" description="PAC" evidence="10">
    <location>
        <begin position="342"/>
        <end position="394"/>
    </location>
</feature>
<dbReference type="EC" id="2.7.13.3" evidence="2"/>
<dbReference type="GO" id="GO:0005886">
    <property type="term" value="C:plasma membrane"/>
    <property type="evidence" value="ECO:0007669"/>
    <property type="project" value="TreeGrafter"/>
</dbReference>
<dbReference type="OrthoDB" id="9811889at2"/>
<dbReference type="InterPro" id="IPR011006">
    <property type="entry name" value="CheY-like_superfamily"/>
</dbReference>
<dbReference type="PROSITE" id="PS50110">
    <property type="entry name" value="RESPONSE_REGULATORY"/>
    <property type="match status" value="3"/>
</dbReference>
<dbReference type="SUPFAM" id="SSF55874">
    <property type="entry name" value="ATPase domain of HSP90 chaperone/DNA topoisomerase II/histidine kinase"/>
    <property type="match status" value="1"/>
</dbReference>
<dbReference type="CDD" id="cd00156">
    <property type="entry name" value="REC"/>
    <property type="match status" value="2"/>
</dbReference>
<dbReference type="InterPro" id="IPR000014">
    <property type="entry name" value="PAS"/>
</dbReference>
<dbReference type="PROSITE" id="PS50112">
    <property type="entry name" value="PAS"/>
    <property type="match status" value="1"/>
</dbReference>
<feature type="modified residue" description="4-aspartylphosphate" evidence="6">
    <location>
        <position position="187"/>
    </location>
</feature>
<feature type="modified residue" description="4-aspartylphosphate" evidence="6">
    <location>
        <position position="54"/>
    </location>
</feature>
<dbReference type="FunFam" id="3.30.565.10:FF:000006">
    <property type="entry name" value="Sensor histidine kinase WalK"/>
    <property type="match status" value="1"/>
</dbReference>
<reference evidence="11 12" key="1">
    <citation type="submission" date="2016-10" db="EMBL/GenBank/DDBJ databases">
        <authorList>
            <person name="de Groot N.N."/>
        </authorList>
    </citation>
    <scope>NUCLEOTIDE SEQUENCE [LARGE SCALE GENOMIC DNA]</scope>
    <source>
        <strain evidence="11 12">DSM 24956</strain>
    </source>
</reference>
<dbReference type="InterPro" id="IPR000700">
    <property type="entry name" value="PAS-assoc_C"/>
</dbReference>
<dbReference type="InterPro" id="IPR004358">
    <property type="entry name" value="Sig_transdc_His_kin-like_C"/>
</dbReference>
<evidence type="ECO:0000256" key="1">
    <source>
        <dbReference type="ARBA" id="ARBA00000085"/>
    </source>
</evidence>
<evidence type="ECO:0000259" key="9">
    <source>
        <dbReference type="PROSITE" id="PS50112"/>
    </source>
</evidence>
<dbReference type="NCBIfam" id="TIGR00229">
    <property type="entry name" value="sensory_box"/>
    <property type="match status" value="1"/>
</dbReference>
<feature type="domain" description="PAS" evidence="9">
    <location>
        <begin position="269"/>
        <end position="341"/>
    </location>
</feature>
<dbReference type="CDD" id="cd00130">
    <property type="entry name" value="PAS"/>
    <property type="match status" value="1"/>
</dbReference>
<dbReference type="InterPro" id="IPR005467">
    <property type="entry name" value="His_kinase_dom"/>
</dbReference>
<feature type="domain" description="Response regulatory" evidence="8">
    <location>
        <begin position="135"/>
        <end position="253"/>
    </location>
</feature>
<evidence type="ECO:0000259" key="8">
    <source>
        <dbReference type="PROSITE" id="PS50110"/>
    </source>
</evidence>
<dbReference type="InterPro" id="IPR003594">
    <property type="entry name" value="HATPase_dom"/>
</dbReference>
<comment type="catalytic activity">
    <reaction evidence="1">
        <text>ATP + protein L-histidine = ADP + protein N-phospho-L-histidine.</text>
        <dbReference type="EC" id="2.7.13.3"/>
    </reaction>
</comment>
<feature type="domain" description="Response regulatory" evidence="8">
    <location>
        <begin position="654"/>
        <end position="769"/>
    </location>
</feature>
<keyword evidence="4" id="KW-0808">Transferase</keyword>
<dbReference type="GO" id="GO:0009927">
    <property type="term" value="F:histidine phosphotransfer kinase activity"/>
    <property type="evidence" value="ECO:0007669"/>
    <property type="project" value="TreeGrafter"/>
</dbReference>
<evidence type="ECO:0000256" key="5">
    <source>
        <dbReference type="ARBA" id="ARBA00022777"/>
    </source>
</evidence>
<organism evidence="11 12">
    <name type="scientific">Lutibacter oricola</name>
    <dbReference type="NCBI Taxonomy" id="762486"/>
    <lineage>
        <taxon>Bacteria</taxon>
        <taxon>Pseudomonadati</taxon>
        <taxon>Bacteroidota</taxon>
        <taxon>Flavobacteriia</taxon>
        <taxon>Flavobacteriales</taxon>
        <taxon>Flavobacteriaceae</taxon>
        <taxon>Lutibacter</taxon>
    </lineage>
</organism>
<dbReference type="InterPro" id="IPR013767">
    <property type="entry name" value="PAS_fold"/>
</dbReference>
<evidence type="ECO:0000256" key="3">
    <source>
        <dbReference type="ARBA" id="ARBA00022553"/>
    </source>
</evidence>
<dbReference type="SMART" id="SM00091">
    <property type="entry name" value="PAS"/>
    <property type="match status" value="1"/>
</dbReference>
<dbReference type="CDD" id="cd17546">
    <property type="entry name" value="REC_hyHK_CKI1_RcsC-like"/>
    <property type="match status" value="1"/>
</dbReference>
<name>A0A1H2T6W5_9FLAO</name>
<dbReference type="PROSITE" id="PS50113">
    <property type="entry name" value="PAC"/>
    <property type="match status" value="1"/>
</dbReference>
<keyword evidence="5" id="KW-0418">Kinase</keyword>
<dbReference type="InterPro" id="IPR035965">
    <property type="entry name" value="PAS-like_dom_sf"/>
</dbReference>
<dbReference type="SUPFAM" id="SSF52172">
    <property type="entry name" value="CheY-like"/>
    <property type="match status" value="3"/>
</dbReference>
<dbReference type="InterPro" id="IPR036097">
    <property type="entry name" value="HisK_dim/P_sf"/>
</dbReference>
<dbReference type="InterPro" id="IPR036890">
    <property type="entry name" value="HATPase_C_sf"/>
</dbReference>
<evidence type="ECO:0000259" key="10">
    <source>
        <dbReference type="PROSITE" id="PS50113"/>
    </source>
</evidence>
<proteinExistence type="predicted"/>
<dbReference type="InterPro" id="IPR001789">
    <property type="entry name" value="Sig_transdc_resp-reg_receiver"/>
</dbReference>
<dbReference type="Pfam" id="PF00512">
    <property type="entry name" value="HisKA"/>
    <property type="match status" value="1"/>
</dbReference>
<dbReference type="SMART" id="SM00387">
    <property type="entry name" value="HATPase_c"/>
    <property type="match status" value="1"/>
</dbReference>
<dbReference type="InterPro" id="IPR001610">
    <property type="entry name" value="PAC"/>
</dbReference>
<dbReference type="Gene3D" id="1.10.287.130">
    <property type="match status" value="1"/>
</dbReference>
<dbReference type="CDD" id="cd00082">
    <property type="entry name" value="HisKA"/>
    <property type="match status" value="1"/>
</dbReference>
<gene>
    <name evidence="11" type="ORF">SAMN05444411_101637</name>
</gene>
<dbReference type="Gene3D" id="3.30.565.10">
    <property type="entry name" value="Histidine kinase-like ATPase, C-terminal domain"/>
    <property type="match status" value="1"/>
</dbReference>
<dbReference type="PROSITE" id="PS50109">
    <property type="entry name" value="HIS_KIN"/>
    <property type="match status" value="1"/>
</dbReference>
<dbReference type="SUPFAM" id="SSF47384">
    <property type="entry name" value="Homodimeric domain of signal transducing histidine kinase"/>
    <property type="match status" value="1"/>
</dbReference>
<dbReference type="CDD" id="cd16922">
    <property type="entry name" value="HATPase_EvgS-ArcB-TorS-like"/>
    <property type="match status" value="1"/>
</dbReference>
<dbReference type="GO" id="GO:0000155">
    <property type="term" value="F:phosphorelay sensor kinase activity"/>
    <property type="evidence" value="ECO:0007669"/>
    <property type="project" value="InterPro"/>
</dbReference>
<dbReference type="GO" id="GO:0006355">
    <property type="term" value="P:regulation of DNA-templated transcription"/>
    <property type="evidence" value="ECO:0007669"/>
    <property type="project" value="InterPro"/>
</dbReference>
<evidence type="ECO:0000259" key="7">
    <source>
        <dbReference type="PROSITE" id="PS50109"/>
    </source>
</evidence>
<dbReference type="PRINTS" id="PR00344">
    <property type="entry name" value="BCTRLSENSOR"/>
</dbReference>
<dbReference type="Pfam" id="PF00989">
    <property type="entry name" value="PAS"/>
    <property type="match status" value="1"/>
</dbReference>
<keyword evidence="3 6" id="KW-0597">Phosphoprotein</keyword>
<dbReference type="SUPFAM" id="SSF55785">
    <property type="entry name" value="PYP-like sensor domain (PAS domain)"/>
    <property type="match status" value="1"/>
</dbReference>
<dbReference type="Pfam" id="PF00072">
    <property type="entry name" value="Response_reg"/>
    <property type="match status" value="3"/>
</dbReference>
<dbReference type="SMART" id="SM00086">
    <property type="entry name" value="PAC"/>
    <property type="match status" value="1"/>
</dbReference>
<dbReference type="RefSeq" id="WP_090119612.1">
    <property type="nucleotide sequence ID" value="NZ_FNNJ01000001.1"/>
</dbReference>
<dbReference type="AlphaFoldDB" id="A0A1H2T6W5"/>
<keyword evidence="12" id="KW-1185">Reference proteome</keyword>
<dbReference type="PANTHER" id="PTHR43047">
    <property type="entry name" value="TWO-COMPONENT HISTIDINE PROTEIN KINASE"/>
    <property type="match status" value="1"/>
</dbReference>
<dbReference type="SMART" id="SM00448">
    <property type="entry name" value="REC"/>
    <property type="match status" value="3"/>
</dbReference>
<protein>
    <recommendedName>
        <fullName evidence="2">histidine kinase</fullName>
        <ecNumber evidence="2">2.7.13.3</ecNumber>
    </recommendedName>
</protein>
<dbReference type="STRING" id="762486.SAMN05444411_101637"/>
<dbReference type="Gene3D" id="3.40.50.2300">
    <property type="match status" value="3"/>
</dbReference>
<dbReference type="Proteomes" id="UP000199595">
    <property type="component" value="Unassembled WGS sequence"/>
</dbReference>
<dbReference type="Gene3D" id="3.30.450.20">
    <property type="entry name" value="PAS domain"/>
    <property type="match status" value="1"/>
</dbReference>
<evidence type="ECO:0000256" key="6">
    <source>
        <dbReference type="PROSITE-ProRule" id="PRU00169"/>
    </source>
</evidence>
<feature type="modified residue" description="4-aspartylphosphate" evidence="6">
    <location>
        <position position="704"/>
    </location>
</feature>
<dbReference type="PANTHER" id="PTHR43047:SF72">
    <property type="entry name" value="OSMOSENSING HISTIDINE PROTEIN KINASE SLN1"/>
    <property type="match status" value="1"/>
</dbReference>
<evidence type="ECO:0000256" key="4">
    <source>
        <dbReference type="ARBA" id="ARBA00022679"/>
    </source>
</evidence>
<accession>A0A1H2T6W5</accession>
<evidence type="ECO:0000256" key="2">
    <source>
        <dbReference type="ARBA" id="ARBA00012438"/>
    </source>
</evidence>
<evidence type="ECO:0000313" key="11">
    <source>
        <dbReference type="EMBL" id="SDW39686.1"/>
    </source>
</evidence>
<feature type="domain" description="Response regulatory" evidence="8">
    <location>
        <begin position="2"/>
        <end position="119"/>
    </location>
</feature>
<dbReference type="Pfam" id="PF02518">
    <property type="entry name" value="HATPase_c"/>
    <property type="match status" value="1"/>
</dbReference>
<dbReference type="InterPro" id="IPR003661">
    <property type="entry name" value="HisK_dim/P_dom"/>
</dbReference>
<feature type="domain" description="Histidine kinase" evidence="7">
    <location>
        <begin position="412"/>
        <end position="630"/>
    </location>
</feature>
<dbReference type="SMART" id="SM00388">
    <property type="entry name" value="HisKA"/>
    <property type="match status" value="1"/>
</dbReference>
<dbReference type="EMBL" id="FNNJ01000001">
    <property type="protein sequence ID" value="SDW39686.1"/>
    <property type="molecule type" value="Genomic_DNA"/>
</dbReference>
<evidence type="ECO:0000313" key="12">
    <source>
        <dbReference type="Proteomes" id="UP000199595"/>
    </source>
</evidence>